<keyword evidence="2" id="KW-1185">Reference proteome</keyword>
<dbReference type="AlphaFoldDB" id="K9WIF9"/>
<name>K9WIF9_9CYAN</name>
<gene>
    <name evidence="1" type="ORF">Mic7113_3837</name>
</gene>
<dbReference type="KEGG" id="mic:Mic7113_3837"/>
<evidence type="ECO:0000313" key="2">
    <source>
        <dbReference type="Proteomes" id="UP000010471"/>
    </source>
</evidence>
<proteinExistence type="predicted"/>
<protein>
    <submittedName>
        <fullName evidence="1">Uncharacterized protein</fullName>
    </submittedName>
</protein>
<sequence>MVQVTAERVKQVNTWQGFTPDGKSVSDHHGVYVDLF</sequence>
<organism evidence="1 2">
    <name type="scientific">Allocoleopsis franciscana PCC 7113</name>
    <dbReference type="NCBI Taxonomy" id="1173027"/>
    <lineage>
        <taxon>Bacteria</taxon>
        <taxon>Bacillati</taxon>
        <taxon>Cyanobacteriota</taxon>
        <taxon>Cyanophyceae</taxon>
        <taxon>Coleofasciculales</taxon>
        <taxon>Coleofasciculaceae</taxon>
        <taxon>Allocoleopsis</taxon>
        <taxon>Allocoleopsis franciscana</taxon>
    </lineage>
</organism>
<dbReference type="HOGENOM" id="CLU_3357106_0_0_3"/>
<dbReference type="EMBL" id="CP003630">
    <property type="protein sequence ID" value="AFZ19554.1"/>
    <property type="molecule type" value="Genomic_DNA"/>
</dbReference>
<dbReference type="Proteomes" id="UP000010471">
    <property type="component" value="Chromosome"/>
</dbReference>
<accession>K9WIF9</accession>
<reference evidence="1 2" key="1">
    <citation type="submission" date="2012-06" db="EMBL/GenBank/DDBJ databases">
        <title>Finished chromosome of genome of Microcoleus sp. PCC 7113.</title>
        <authorList>
            <consortium name="US DOE Joint Genome Institute"/>
            <person name="Gugger M."/>
            <person name="Coursin T."/>
            <person name="Rippka R."/>
            <person name="Tandeau De Marsac N."/>
            <person name="Huntemann M."/>
            <person name="Wei C.-L."/>
            <person name="Han J."/>
            <person name="Detter J.C."/>
            <person name="Han C."/>
            <person name="Tapia R."/>
            <person name="Chen A."/>
            <person name="Kyrpides N."/>
            <person name="Mavromatis K."/>
            <person name="Markowitz V."/>
            <person name="Szeto E."/>
            <person name="Ivanova N."/>
            <person name="Pagani I."/>
            <person name="Pati A."/>
            <person name="Goodwin L."/>
            <person name="Nordberg H.P."/>
            <person name="Cantor M.N."/>
            <person name="Hua S.X."/>
            <person name="Woyke T."/>
            <person name="Kerfeld C.A."/>
        </authorList>
    </citation>
    <scope>NUCLEOTIDE SEQUENCE [LARGE SCALE GENOMIC DNA]</scope>
    <source>
        <strain evidence="1 2">PCC 7113</strain>
    </source>
</reference>
<evidence type="ECO:0000313" key="1">
    <source>
        <dbReference type="EMBL" id="AFZ19554.1"/>
    </source>
</evidence>